<evidence type="ECO:0000313" key="8">
    <source>
        <dbReference type="EMBL" id="RKG38462.1"/>
    </source>
</evidence>
<dbReference type="GO" id="GO:0016020">
    <property type="term" value="C:membrane"/>
    <property type="evidence" value="ECO:0007669"/>
    <property type="project" value="UniProtKB-SubCell"/>
</dbReference>
<proteinExistence type="predicted"/>
<keyword evidence="9" id="KW-1185">Reference proteome</keyword>
<dbReference type="Proteomes" id="UP000280405">
    <property type="component" value="Unassembled WGS sequence"/>
</dbReference>
<feature type="transmembrane region" description="Helical" evidence="7">
    <location>
        <begin position="255"/>
        <end position="278"/>
    </location>
</feature>
<comment type="caution">
    <text evidence="8">The sequence shown here is derived from an EMBL/GenBank/DDBJ whole genome shotgun (WGS) entry which is preliminary data.</text>
</comment>
<evidence type="ECO:0000256" key="1">
    <source>
        <dbReference type="ARBA" id="ARBA00004141"/>
    </source>
</evidence>
<evidence type="ECO:0000256" key="5">
    <source>
        <dbReference type="ARBA" id="ARBA00022989"/>
    </source>
</evidence>
<evidence type="ECO:0000256" key="6">
    <source>
        <dbReference type="ARBA" id="ARBA00023136"/>
    </source>
</evidence>
<dbReference type="OrthoDB" id="9810457at2"/>
<keyword evidence="6 7" id="KW-0472">Membrane</keyword>
<evidence type="ECO:0000256" key="7">
    <source>
        <dbReference type="SAM" id="Phobius"/>
    </source>
</evidence>
<organism evidence="8 9">
    <name type="scientific">Acinetobacter rongchengensis</name>
    <dbReference type="NCBI Taxonomy" id="2419601"/>
    <lineage>
        <taxon>Bacteria</taxon>
        <taxon>Pseudomonadati</taxon>
        <taxon>Pseudomonadota</taxon>
        <taxon>Gammaproteobacteria</taxon>
        <taxon>Moraxellales</taxon>
        <taxon>Moraxellaceae</taxon>
        <taxon>Acinetobacter</taxon>
    </lineage>
</organism>
<feature type="transmembrane region" description="Helical" evidence="7">
    <location>
        <begin position="6"/>
        <end position="24"/>
    </location>
</feature>
<protein>
    <submittedName>
        <fullName evidence="8">AEC family transporter</fullName>
    </submittedName>
</protein>
<feature type="transmembrane region" description="Helical" evidence="7">
    <location>
        <begin position="285"/>
        <end position="306"/>
    </location>
</feature>
<sequence>MIFSVIFPVFFLLFLGFFSVRIQLISKEQITALSAFVIKVALPALLLHALASKNLHEIWYPSFFSVYAGVTALLFTLSLMIGLKVFSNSFTHASILSHGASMSNTGLLGAAILTLLMGNQAMIYISLVVIIESVFLVPAVLVLAEIGRQNQPNFIEILKSTFLTLFKNPLFLSVVIGMSCAIFQVQIPHSLDQVFEMLGQTAAPLALFIIGGGMVGLTIQSVNKQTLYLVFSKNICMPILVYLGLTYFTDLDQKMIYAGTLIAALPMPSIFGIFGQIYGLNEKALTPLMISTVLSFMVVSVLIGLWW</sequence>
<accession>A0A3A8EUB3</accession>
<keyword evidence="4 7" id="KW-0812">Transmembrane</keyword>
<feature type="transmembrane region" description="Helical" evidence="7">
    <location>
        <begin position="95"/>
        <end position="117"/>
    </location>
</feature>
<feature type="transmembrane region" description="Helical" evidence="7">
    <location>
        <begin position="31"/>
        <end position="51"/>
    </location>
</feature>
<dbReference type="AlphaFoldDB" id="A0A3A8EUB3"/>
<dbReference type="PANTHER" id="PTHR36838:SF3">
    <property type="entry name" value="TRANSPORTER AUXIN EFFLUX CARRIER EC FAMILY"/>
    <property type="match status" value="1"/>
</dbReference>
<feature type="transmembrane region" description="Helical" evidence="7">
    <location>
        <begin position="63"/>
        <end position="83"/>
    </location>
</feature>
<feature type="transmembrane region" description="Helical" evidence="7">
    <location>
        <begin position="226"/>
        <end position="249"/>
    </location>
</feature>
<evidence type="ECO:0000313" key="9">
    <source>
        <dbReference type="Proteomes" id="UP000280405"/>
    </source>
</evidence>
<dbReference type="RefSeq" id="WP_120383780.1">
    <property type="nucleotide sequence ID" value="NZ_RAXT01000011.1"/>
</dbReference>
<feature type="transmembrane region" description="Helical" evidence="7">
    <location>
        <begin position="197"/>
        <end position="219"/>
    </location>
</feature>
<dbReference type="Pfam" id="PF03547">
    <property type="entry name" value="Mem_trans"/>
    <property type="match status" value="1"/>
</dbReference>
<feature type="transmembrane region" description="Helical" evidence="7">
    <location>
        <begin position="123"/>
        <end position="144"/>
    </location>
</feature>
<name>A0A3A8EUB3_9GAMM</name>
<dbReference type="InterPro" id="IPR004776">
    <property type="entry name" value="Mem_transp_PIN-like"/>
</dbReference>
<reference evidence="8 9" key="1">
    <citation type="submission" date="2018-09" db="EMBL/GenBank/DDBJ databases">
        <title>The draft genome of Acinetobacter spp. strains.</title>
        <authorList>
            <person name="Qin J."/>
            <person name="Feng Y."/>
            <person name="Zong Z."/>
        </authorList>
    </citation>
    <scope>NUCLEOTIDE SEQUENCE [LARGE SCALE GENOMIC DNA]</scope>
    <source>
        <strain evidence="8 9">WCHAc060115</strain>
    </source>
</reference>
<evidence type="ECO:0000256" key="4">
    <source>
        <dbReference type="ARBA" id="ARBA00022692"/>
    </source>
</evidence>
<evidence type="ECO:0000256" key="2">
    <source>
        <dbReference type="ARBA" id="ARBA00022448"/>
    </source>
</evidence>
<keyword evidence="3" id="KW-1003">Cell membrane</keyword>
<keyword evidence="5 7" id="KW-1133">Transmembrane helix</keyword>
<comment type="subcellular location">
    <subcellularLocation>
        <location evidence="1">Membrane</location>
        <topology evidence="1">Multi-pass membrane protein</topology>
    </subcellularLocation>
</comment>
<dbReference type="PANTHER" id="PTHR36838">
    <property type="entry name" value="AUXIN EFFLUX CARRIER FAMILY PROTEIN"/>
    <property type="match status" value="1"/>
</dbReference>
<dbReference type="GO" id="GO:0055085">
    <property type="term" value="P:transmembrane transport"/>
    <property type="evidence" value="ECO:0007669"/>
    <property type="project" value="InterPro"/>
</dbReference>
<feature type="transmembrane region" description="Helical" evidence="7">
    <location>
        <begin position="165"/>
        <end position="185"/>
    </location>
</feature>
<dbReference type="EMBL" id="RAXT01000011">
    <property type="protein sequence ID" value="RKG38462.1"/>
    <property type="molecule type" value="Genomic_DNA"/>
</dbReference>
<evidence type="ECO:0000256" key="3">
    <source>
        <dbReference type="ARBA" id="ARBA00022475"/>
    </source>
</evidence>
<keyword evidence="2" id="KW-0813">Transport</keyword>
<gene>
    <name evidence="8" type="ORF">D7V20_07985</name>
</gene>